<dbReference type="EMBL" id="JBHTIT010000001">
    <property type="protein sequence ID" value="MFD0949747.1"/>
    <property type="molecule type" value="Genomic_DNA"/>
</dbReference>
<reference evidence="2" key="1">
    <citation type="journal article" date="2019" name="Int. J. Syst. Evol. Microbiol.">
        <title>The Global Catalogue of Microorganisms (GCM) 10K type strain sequencing project: providing services to taxonomists for standard genome sequencing and annotation.</title>
        <authorList>
            <consortium name="The Broad Institute Genomics Platform"/>
            <consortium name="The Broad Institute Genome Sequencing Center for Infectious Disease"/>
            <person name="Wu L."/>
            <person name="Ma J."/>
        </authorList>
    </citation>
    <scope>NUCLEOTIDE SEQUENCE [LARGE SCALE GENOMIC DNA]</scope>
    <source>
        <strain evidence="2">CCUG 63419</strain>
    </source>
</reference>
<sequence length="80" mass="8064">MTQIKTPVRLVVLAVLVSSLSGCFLTKLVTMPMRVGGSLLSVVGAVVSVVPVVGDSVDEALEAADAGIDTAADAVDKVPI</sequence>
<dbReference type="InterPro" id="IPR046613">
    <property type="entry name" value="DUF6726"/>
</dbReference>
<accession>A0ABW3HI01</accession>
<protein>
    <submittedName>
        <fullName evidence="1">DUF6726 family protein</fullName>
    </submittedName>
</protein>
<keyword evidence="2" id="KW-1185">Reference proteome</keyword>
<organism evidence="1 2">
    <name type="scientific">Paraperlucidibaca wandonensis</name>
    <dbReference type="NCBI Taxonomy" id="1268273"/>
    <lineage>
        <taxon>Bacteria</taxon>
        <taxon>Pseudomonadati</taxon>
        <taxon>Pseudomonadota</taxon>
        <taxon>Gammaproteobacteria</taxon>
        <taxon>Moraxellales</taxon>
        <taxon>Moraxellaceae</taxon>
        <taxon>Paraperlucidibaca</taxon>
    </lineage>
</organism>
<dbReference type="Proteomes" id="UP001597044">
    <property type="component" value="Unassembled WGS sequence"/>
</dbReference>
<name>A0ABW3HI01_9GAMM</name>
<dbReference type="PROSITE" id="PS51257">
    <property type="entry name" value="PROKAR_LIPOPROTEIN"/>
    <property type="match status" value="1"/>
</dbReference>
<gene>
    <name evidence="1" type="ORF">ACFQ0F_05000</name>
</gene>
<proteinExistence type="predicted"/>
<evidence type="ECO:0000313" key="2">
    <source>
        <dbReference type="Proteomes" id="UP001597044"/>
    </source>
</evidence>
<dbReference type="RefSeq" id="WP_379069724.1">
    <property type="nucleotide sequence ID" value="NZ_JBHTIT010000001.1"/>
</dbReference>
<evidence type="ECO:0000313" key="1">
    <source>
        <dbReference type="EMBL" id="MFD0949747.1"/>
    </source>
</evidence>
<comment type="caution">
    <text evidence="1">The sequence shown here is derived from an EMBL/GenBank/DDBJ whole genome shotgun (WGS) entry which is preliminary data.</text>
</comment>
<dbReference type="Pfam" id="PF20487">
    <property type="entry name" value="DUF6726"/>
    <property type="match status" value="1"/>
</dbReference>